<evidence type="ECO:0000313" key="3">
    <source>
        <dbReference type="EMBL" id="WXA96377.1"/>
    </source>
</evidence>
<name>A0ABZ2KCG0_9BACT</name>
<feature type="domain" description="HNH nuclease" evidence="2">
    <location>
        <begin position="186"/>
        <end position="243"/>
    </location>
</feature>
<dbReference type="InterPro" id="IPR003615">
    <property type="entry name" value="HNH_nuc"/>
</dbReference>
<proteinExistence type="predicted"/>
<organism evidence="3 4">
    <name type="scientific">Pendulispora brunnea</name>
    <dbReference type="NCBI Taxonomy" id="2905690"/>
    <lineage>
        <taxon>Bacteria</taxon>
        <taxon>Pseudomonadati</taxon>
        <taxon>Myxococcota</taxon>
        <taxon>Myxococcia</taxon>
        <taxon>Myxococcales</taxon>
        <taxon>Sorangiineae</taxon>
        <taxon>Pendulisporaceae</taxon>
        <taxon>Pendulispora</taxon>
    </lineage>
</organism>
<dbReference type="EMBL" id="CP089982">
    <property type="protein sequence ID" value="WXA96377.1"/>
    <property type="molecule type" value="Genomic_DNA"/>
</dbReference>
<sequence>MSEDEACRRVAASRLARRFPLALTMIERGEIHLTGLLLLREHMTDSNHVELLQAAAGKTKAQLQELLATHFPRADAPSLIRAVPELAVAQPSAGTPASASKTSRIEPLSSKRYKVQFTASAELKKKIERAADLMRHANPNGDLAVVLERALDLLLVDLEKRRLGKASRPTVEARRSRPRAGYVTRAIRHEVFERDGRQCTFVDETGRRCESRSFLELDHIKARALGGTDEAINLRVRCRSHNRLAAERDFGREYIEKKRTERRASRPEPAPKSSIHPRQRVHESETALLALIAMGFKESQAHHALTTIAERTATLTPSLETIIREALSLLT</sequence>
<dbReference type="SMART" id="SM00507">
    <property type="entry name" value="HNHc"/>
    <property type="match status" value="1"/>
</dbReference>
<dbReference type="CDD" id="cd00085">
    <property type="entry name" value="HNHc"/>
    <property type="match status" value="1"/>
</dbReference>
<dbReference type="Gene3D" id="1.10.30.50">
    <property type="match status" value="1"/>
</dbReference>
<dbReference type="InterPro" id="IPR011114">
    <property type="entry name" value="RuvA_C"/>
</dbReference>
<dbReference type="Proteomes" id="UP001379533">
    <property type="component" value="Chromosome"/>
</dbReference>
<evidence type="ECO:0000256" key="1">
    <source>
        <dbReference type="SAM" id="MobiDB-lite"/>
    </source>
</evidence>
<gene>
    <name evidence="3" type="ORF">LZC95_05940</name>
</gene>
<dbReference type="InterPro" id="IPR036267">
    <property type="entry name" value="RuvA_C_sf"/>
</dbReference>
<evidence type="ECO:0000259" key="2">
    <source>
        <dbReference type="SMART" id="SM00507"/>
    </source>
</evidence>
<dbReference type="Pfam" id="PF07499">
    <property type="entry name" value="RuvA_C"/>
    <property type="match status" value="1"/>
</dbReference>
<protein>
    <recommendedName>
        <fullName evidence="2">HNH nuclease domain-containing protein</fullName>
    </recommendedName>
</protein>
<keyword evidence="4" id="KW-1185">Reference proteome</keyword>
<dbReference type="SUPFAM" id="SSF46929">
    <property type="entry name" value="DNA helicase RuvA subunit, C-terminal domain"/>
    <property type="match status" value="1"/>
</dbReference>
<dbReference type="Gene3D" id="1.10.8.10">
    <property type="entry name" value="DNA helicase RuvA subunit, C-terminal domain"/>
    <property type="match status" value="1"/>
</dbReference>
<dbReference type="RefSeq" id="WP_394846993.1">
    <property type="nucleotide sequence ID" value="NZ_CP089982.1"/>
</dbReference>
<accession>A0ABZ2KCG0</accession>
<dbReference type="CDD" id="cd14332">
    <property type="entry name" value="UBA_RuvA_C"/>
    <property type="match status" value="1"/>
</dbReference>
<feature type="region of interest" description="Disordered" evidence="1">
    <location>
        <begin position="255"/>
        <end position="281"/>
    </location>
</feature>
<evidence type="ECO:0000313" key="4">
    <source>
        <dbReference type="Proteomes" id="UP001379533"/>
    </source>
</evidence>
<feature type="compositionally biased region" description="Basic and acidic residues" evidence="1">
    <location>
        <begin position="255"/>
        <end position="266"/>
    </location>
</feature>
<reference evidence="3 4" key="1">
    <citation type="submission" date="2021-12" db="EMBL/GenBank/DDBJ databases">
        <title>Discovery of the Pendulisporaceae a myxobacterial family with distinct sporulation behavior and unique specialized metabolism.</title>
        <authorList>
            <person name="Garcia R."/>
            <person name="Popoff A."/>
            <person name="Bader C.D."/>
            <person name="Loehr J."/>
            <person name="Walesch S."/>
            <person name="Walt C."/>
            <person name="Boldt J."/>
            <person name="Bunk B."/>
            <person name="Haeckl F.J.F.P.J."/>
            <person name="Gunesch A.P."/>
            <person name="Birkelbach J."/>
            <person name="Nuebel U."/>
            <person name="Pietschmann T."/>
            <person name="Bach T."/>
            <person name="Mueller R."/>
        </authorList>
    </citation>
    <scope>NUCLEOTIDE SEQUENCE [LARGE SCALE GENOMIC DNA]</scope>
    <source>
        <strain evidence="3 4">MSr12523</strain>
    </source>
</reference>